<dbReference type="EMBL" id="BGPR01103227">
    <property type="protein sequence ID" value="GBM65666.1"/>
    <property type="molecule type" value="Genomic_DNA"/>
</dbReference>
<organism evidence="2 3">
    <name type="scientific">Araneus ventricosus</name>
    <name type="common">Orbweaver spider</name>
    <name type="synonym">Epeira ventricosa</name>
    <dbReference type="NCBI Taxonomy" id="182803"/>
    <lineage>
        <taxon>Eukaryota</taxon>
        <taxon>Metazoa</taxon>
        <taxon>Ecdysozoa</taxon>
        <taxon>Arthropoda</taxon>
        <taxon>Chelicerata</taxon>
        <taxon>Arachnida</taxon>
        <taxon>Araneae</taxon>
        <taxon>Araneomorphae</taxon>
        <taxon>Entelegynae</taxon>
        <taxon>Araneoidea</taxon>
        <taxon>Araneidae</taxon>
        <taxon>Araneus</taxon>
    </lineage>
</organism>
<dbReference type="Proteomes" id="UP000499080">
    <property type="component" value="Unassembled WGS sequence"/>
</dbReference>
<evidence type="ECO:0000313" key="2">
    <source>
        <dbReference type="EMBL" id="GBM65666.1"/>
    </source>
</evidence>
<name>A0A4Y2HJX4_ARAVE</name>
<keyword evidence="3" id="KW-1185">Reference proteome</keyword>
<accession>A0A4Y2HJX4</accession>
<evidence type="ECO:0000313" key="3">
    <source>
        <dbReference type="Proteomes" id="UP000499080"/>
    </source>
</evidence>
<protein>
    <submittedName>
        <fullName evidence="2">Uncharacterized protein</fullName>
    </submittedName>
</protein>
<feature type="region of interest" description="Disordered" evidence="1">
    <location>
        <begin position="77"/>
        <end position="97"/>
    </location>
</feature>
<reference evidence="2 3" key="1">
    <citation type="journal article" date="2019" name="Sci. Rep.">
        <title>Orb-weaving spider Araneus ventricosus genome elucidates the spidroin gene catalogue.</title>
        <authorList>
            <person name="Kono N."/>
            <person name="Nakamura H."/>
            <person name="Ohtoshi R."/>
            <person name="Moran D.A.P."/>
            <person name="Shinohara A."/>
            <person name="Yoshida Y."/>
            <person name="Fujiwara M."/>
            <person name="Mori M."/>
            <person name="Tomita M."/>
            <person name="Arakawa K."/>
        </authorList>
    </citation>
    <scope>NUCLEOTIDE SEQUENCE [LARGE SCALE GENOMIC DNA]</scope>
</reference>
<proteinExistence type="predicted"/>
<dbReference type="AlphaFoldDB" id="A0A4Y2HJX4"/>
<gene>
    <name evidence="2" type="ORF">AVEN_249980_1</name>
</gene>
<evidence type="ECO:0000256" key="1">
    <source>
        <dbReference type="SAM" id="MobiDB-lite"/>
    </source>
</evidence>
<comment type="caution">
    <text evidence="2">The sequence shown here is derived from an EMBL/GenBank/DDBJ whole genome shotgun (WGS) entry which is preliminary data.</text>
</comment>
<sequence length="97" mass="10511">MLFDHNIWSNDLGRYTGGFHAVKGRGGPIRNVSALGSEGLDSKAIPLRRSAVYVDLLHARKSYVDCPRCGAEVCRGIDSSRASSPSHRPNAVEPGYL</sequence>